<keyword evidence="2" id="KW-1185">Reference proteome</keyword>
<protein>
    <submittedName>
        <fullName evidence="1">Uncharacterized protein</fullName>
    </submittedName>
</protein>
<evidence type="ECO:0000313" key="2">
    <source>
        <dbReference type="Proteomes" id="UP000019760"/>
    </source>
</evidence>
<dbReference type="Proteomes" id="UP000019760">
    <property type="component" value="Unassembled WGS sequence"/>
</dbReference>
<evidence type="ECO:0000313" key="1">
    <source>
        <dbReference type="EMBL" id="GAJ29843.1"/>
    </source>
</evidence>
<reference evidence="1 2" key="2">
    <citation type="journal article" date="2014" name="FEMS Microbiol. Lett.">
        <title>Draft genomic DNA sequence of the facultatively methylotrophic bacterium Acidomonas methanolica type strain MB58.</title>
        <authorList>
            <person name="Higashiura N."/>
            <person name="Hadano H."/>
            <person name="Hirakawa H."/>
            <person name="Matsutani M."/>
            <person name="Takabe S."/>
            <person name="Matsushita K."/>
            <person name="Azuma Y."/>
        </authorList>
    </citation>
    <scope>NUCLEOTIDE SEQUENCE [LARGE SCALE GENOMIC DNA]</scope>
    <source>
        <strain evidence="1 2">MB58</strain>
    </source>
</reference>
<name>A0A023D6R7_ACIMT</name>
<gene>
    <name evidence="1" type="ORF">Amme_083_018</name>
</gene>
<reference evidence="2" key="1">
    <citation type="journal article" date="2014" name="FEMS Microbiol. Lett.">
        <title>Draft Genomic DNA Sequence of the Facultatively Methylotrophic Bacterium Acidomonas methanolica type strain MB58.</title>
        <authorList>
            <person name="Higashiura N."/>
            <person name="Hadano H."/>
            <person name="Hirakawa H."/>
            <person name="Matsutani M."/>
            <person name="Takabe S."/>
            <person name="Matsushita K."/>
            <person name="Azuma Y."/>
        </authorList>
    </citation>
    <scope>NUCLEOTIDE SEQUENCE [LARGE SCALE GENOMIC DNA]</scope>
    <source>
        <strain evidence="2">MB58</strain>
    </source>
</reference>
<accession>A0A023D6R7</accession>
<dbReference type="AlphaFoldDB" id="A0A023D6R7"/>
<proteinExistence type="predicted"/>
<sequence>MIPEDWLADWPADWDDPPVVVCEMTSPCASVTMVVMEPFAFIWVVVVPALDAEDEADEVMGALNRPAVTFEADEMAEDMGANP</sequence>
<dbReference type="EMBL" id="BAND01000083">
    <property type="protein sequence ID" value="GAJ29843.1"/>
    <property type="molecule type" value="Genomic_DNA"/>
</dbReference>
<comment type="caution">
    <text evidence="1">The sequence shown here is derived from an EMBL/GenBank/DDBJ whole genome shotgun (WGS) entry which is preliminary data.</text>
</comment>
<organism evidence="1 2">
    <name type="scientific">Acidomonas methanolica NBRC 104435</name>
    <dbReference type="NCBI Taxonomy" id="1231351"/>
    <lineage>
        <taxon>Bacteria</taxon>
        <taxon>Pseudomonadati</taxon>
        <taxon>Pseudomonadota</taxon>
        <taxon>Alphaproteobacteria</taxon>
        <taxon>Acetobacterales</taxon>
        <taxon>Acetobacteraceae</taxon>
        <taxon>Acidomonas</taxon>
    </lineage>
</organism>